<evidence type="ECO:0000313" key="2">
    <source>
        <dbReference type="EMBL" id="MBB5131258.1"/>
    </source>
</evidence>
<evidence type="ECO:0000256" key="1">
    <source>
        <dbReference type="SAM" id="MobiDB-lite"/>
    </source>
</evidence>
<organism evidence="2 3">
    <name type="scientific">Thermocatellispora tengchongensis</name>
    <dbReference type="NCBI Taxonomy" id="1073253"/>
    <lineage>
        <taxon>Bacteria</taxon>
        <taxon>Bacillati</taxon>
        <taxon>Actinomycetota</taxon>
        <taxon>Actinomycetes</taxon>
        <taxon>Streptosporangiales</taxon>
        <taxon>Streptosporangiaceae</taxon>
        <taxon>Thermocatellispora</taxon>
    </lineage>
</organism>
<reference evidence="2 3" key="1">
    <citation type="submission" date="2020-08" db="EMBL/GenBank/DDBJ databases">
        <title>Genomic Encyclopedia of Type Strains, Phase IV (KMG-IV): sequencing the most valuable type-strain genomes for metagenomic binning, comparative biology and taxonomic classification.</title>
        <authorList>
            <person name="Goeker M."/>
        </authorList>
    </citation>
    <scope>NUCLEOTIDE SEQUENCE [LARGE SCALE GENOMIC DNA]</scope>
    <source>
        <strain evidence="2 3">DSM 45615</strain>
    </source>
</reference>
<accession>A0A840NUM3</accession>
<feature type="compositionally biased region" description="Basic and acidic residues" evidence="1">
    <location>
        <begin position="198"/>
        <end position="213"/>
    </location>
</feature>
<comment type="caution">
    <text evidence="2">The sequence shown here is derived from an EMBL/GenBank/DDBJ whole genome shotgun (WGS) entry which is preliminary data.</text>
</comment>
<evidence type="ECO:0000313" key="3">
    <source>
        <dbReference type="Proteomes" id="UP000578449"/>
    </source>
</evidence>
<name>A0A840NUM3_9ACTN</name>
<feature type="compositionally biased region" description="Low complexity" evidence="1">
    <location>
        <begin position="214"/>
        <end position="254"/>
    </location>
</feature>
<sequence length="306" mass="32255">MRRFPNRPAGTIPRPTKVTLPFLNPWPIDRKTRTQCLPPRATRLATRPVSPVRGRVCPPGEGCARPGKVCPSGEGVSAHRWCARPPVACPPAGRPALARCGASQATWPGPAQRGPARPSAVRPDLARFADQRVPAPTRPRRDPPRCDPAPARADPVRLALARHVACPPTGRPALARWGTSQATWPGPAQRGPARRNAVRSDQRDPVRPAERGSARPSAVRRPARPGADPAPAGPTPVRSGPGATRPGPAGGVPARRSRPEVPVTGPAGAVSDGGASLPVAVCRRRHRPQAKAPPARRGCARLPRAP</sequence>
<keyword evidence="3" id="KW-1185">Reference proteome</keyword>
<dbReference type="EMBL" id="JACHGN010000002">
    <property type="protein sequence ID" value="MBB5131258.1"/>
    <property type="molecule type" value="Genomic_DNA"/>
</dbReference>
<dbReference type="Proteomes" id="UP000578449">
    <property type="component" value="Unassembled WGS sequence"/>
</dbReference>
<feature type="region of interest" description="Disordered" evidence="1">
    <location>
        <begin position="103"/>
        <end position="151"/>
    </location>
</feature>
<gene>
    <name evidence="2" type="ORF">HNP84_000964</name>
</gene>
<feature type="region of interest" description="Disordered" evidence="1">
    <location>
        <begin position="170"/>
        <end position="306"/>
    </location>
</feature>
<dbReference type="AlphaFoldDB" id="A0A840NUM3"/>
<proteinExistence type="predicted"/>
<protein>
    <submittedName>
        <fullName evidence="2">Uncharacterized protein</fullName>
    </submittedName>
</protein>